<sequence length="519" mass="56404">MQAESVIAEPTPSRPKRRDPFEAPDVSGNLRRSSVRGASFMSFSRIAGIGLRFLSTGILARLVTQDSFGLITMTAVISGFLTIFTDVGLTQATIQREQINHRQISTLFWINVALGLLLAAIFAASAPLVAQFYHRSELLTIIPILALSFVFGSLGLQHTALLTRNQRYPLLAGVEVFSSLAGVVVAVWMAKQGGKEMGYWPLVALAVVPAFAKSAAAWIALRWVPSLPSRGNGVKSMVKFGGDVLGFNIMNYFSRQADTMLISKYCGAIPGTFYDKAYNLLLMPVGQINGPLGSVSIPALSRLQKEPDRFRRYFLNSIQLVCSLSLPVISAITLFADEVVRVWLGESWAASATLFRLLAAAALIGGISNPAGWVLISLGMTKRYRWLGFANSVVIVTAFVIGLLLGPKEPGQIGSSQGVATAYSVVMILTFIPYWAWALKDTPVKLRSVLVTMLPPAISCLPAAAVAWWMKGLAAAHANPWLWTIAAMASFGIVYAATLLFGFKKLDFFRRIASEFRSR</sequence>
<evidence type="ECO:0000256" key="5">
    <source>
        <dbReference type="ARBA" id="ARBA00022989"/>
    </source>
</evidence>
<dbReference type="Proteomes" id="UP001371305">
    <property type="component" value="Unassembled WGS sequence"/>
</dbReference>
<dbReference type="PANTHER" id="PTHR30250:SF10">
    <property type="entry name" value="LIPOPOLYSACCHARIDE BIOSYNTHESIS PROTEIN WZXC"/>
    <property type="match status" value="1"/>
</dbReference>
<reference evidence="9 10" key="1">
    <citation type="submission" date="2024-04" db="EMBL/GenBank/DDBJ databases">
        <title>Luteolibacter sp. isolated from soil.</title>
        <authorList>
            <person name="An J."/>
        </authorList>
    </citation>
    <scope>NUCLEOTIDE SEQUENCE [LARGE SCALE GENOMIC DNA]</scope>
    <source>
        <strain evidence="9 10">Y139</strain>
    </source>
</reference>
<keyword evidence="6 8" id="KW-0472">Membrane</keyword>
<evidence type="ECO:0000313" key="10">
    <source>
        <dbReference type="Proteomes" id="UP001371305"/>
    </source>
</evidence>
<evidence type="ECO:0000256" key="8">
    <source>
        <dbReference type="SAM" id="Phobius"/>
    </source>
</evidence>
<feature type="transmembrane region" description="Helical" evidence="8">
    <location>
        <begin position="168"/>
        <end position="190"/>
    </location>
</feature>
<protein>
    <submittedName>
        <fullName evidence="9">Lipopolysaccharide biosynthesis protein</fullName>
    </submittedName>
</protein>
<evidence type="ECO:0000256" key="7">
    <source>
        <dbReference type="SAM" id="MobiDB-lite"/>
    </source>
</evidence>
<feature type="transmembrane region" description="Helical" evidence="8">
    <location>
        <begin position="481"/>
        <end position="503"/>
    </location>
</feature>
<comment type="similarity">
    <text evidence="2">Belongs to the polysaccharide synthase family.</text>
</comment>
<evidence type="ECO:0000256" key="6">
    <source>
        <dbReference type="ARBA" id="ARBA00023136"/>
    </source>
</evidence>
<feature type="transmembrane region" description="Helical" evidence="8">
    <location>
        <begin position="108"/>
        <end position="132"/>
    </location>
</feature>
<comment type="caution">
    <text evidence="9">The sequence shown here is derived from an EMBL/GenBank/DDBJ whole genome shotgun (WGS) entry which is preliminary data.</text>
</comment>
<evidence type="ECO:0000313" key="9">
    <source>
        <dbReference type="EMBL" id="MEK7954406.1"/>
    </source>
</evidence>
<feature type="region of interest" description="Disordered" evidence="7">
    <location>
        <begin position="1"/>
        <end position="28"/>
    </location>
</feature>
<comment type="subcellular location">
    <subcellularLocation>
        <location evidence="1">Cell membrane</location>
        <topology evidence="1">Multi-pass membrane protein</topology>
    </subcellularLocation>
</comment>
<dbReference type="EMBL" id="JBBUKT010000019">
    <property type="protein sequence ID" value="MEK7954406.1"/>
    <property type="molecule type" value="Genomic_DNA"/>
</dbReference>
<dbReference type="PANTHER" id="PTHR30250">
    <property type="entry name" value="PST FAMILY PREDICTED COLANIC ACID TRANSPORTER"/>
    <property type="match status" value="1"/>
</dbReference>
<gene>
    <name evidence="9" type="ORF">WKV53_28065</name>
</gene>
<keyword evidence="5 8" id="KW-1133">Transmembrane helix</keyword>
<accession>A0ABU9B4Y7</accession>
<proteinExistence type="inferred from homology"/>
<evidence type="ECO:0000256" key="1">
    <source>
        <dbReference type="ARBA" id="ARBA00004651"/>
    </source>
</evidence>
<dbReference type="Pfam" id="PF13440">
    <property type="entry name" value="Polysacc_synt_3"/>
    <property type="match status" value="1"/>
</dbReference>
<organism evidence="9 10">
    <name type="scientific">Luteolibacter soli</name>
    <dbReference type="NCBI Taxonomy" id="3135280"/>
    <lineage>
        <taxon>Bacteria</taxon>
        <taxon>Pseudomonadati</taxon>
        <taxon>Verrucomicrobiota</taxon>
        <taxon>Verrucomicrobiia</taxon>
        <taxon>Verrucomicrobiales</taxon>
        <taxon>Verrucomicrobiaceae</taxon>
        <taxon>Luteolibacter</taxon>
    </lineage>
</organism>
<feature type="transmembrane region" description="Helical" evidence="8">
    <location>
        <begin position="355"/>
        <end position="376"/>
    </location>
</feature>
<feature type="transmembrane region" description="Helical" evidence="8">
    <location>
        <begin position="313"/>
        <end position="335"/>
    </location>
</feature>
<keyword evidence="10" id="KW-1185">Reference proteome</keyword>
<feature type="transmembrane region" description="Helical" evidence="8">
    <location>
        <begin position="418"/>
        <end position="437"/>
    </location>
</feature>
<feature type="transmembrane region" description="Helical" evidence="8">
    <location>
        <begin position="449"/>
        <end position="469"/>
    </location>
</feature>
<evidence type="ECO:0000256" key="4">
    <source>
        <dbReference type="ARBA" id="ARBA00022692"/>
    </source>
</evidence>
<feature type="transmembrane region" description="Helical" evidence="8">
    <location>
        <begin position="202"/>
        <end position="221"/>
    </location>
</feature>
<dbReference type="RefSeq" id="WP_341408176.1">
    <property type="nucleotide sequence ID" value="NZ_JBBUKT010000019.1"/>
</dbReference>
<keyword evidence="4 8" id="KW-0812">Transmembrane</keyword>
<feature type="transmembrane region" description="Helical" evidence="8">
    <location>
        <begin position="68"/>
        <end position="87"/>
    </location>
</feature>
<keyword evidence="3" id="KW-1003">Cell membrane</keyword>
<feature type="transmembrane region" description="Helical" evidence="8">
    <location>
        <begin position="40"/>
        <end position="62"/>
    </location>
</feature>
<dbReference type="InterPro" id="IPR050833">
    <property type="entry name" value="Poly_Biosynth_Transport"/>
</dbReference>
<evidence type="ECO:0000256" key="2">
    <source>
        <dbReference type="ARBA" id="ARBA00007430"/>
    </source>
</evidence>
<feature type="transmembrane region" description="Helical" evidence="8">
    <location>
        <begin position="138"/>
        <end position="156"/>
    </location>
</feature>
<feature type="transmembrane region" description="Helical" evidence="8">
    <location>
        <begin position="388"/>
        <end position="406"/>
    </location>
</feature>
<dbReference type="CDD" id="cd13127">
    <property type="entry name" value="MATE_tuaB_like"/>
    <property type="match status" value="1"/>
</dbReference>
<name>A0ABU9B4Y7_9BACT</name>
<evidence type="ECO:0000256" key="3">
    <source>
        <dbReference type="ARBA" id="ARBA00022475"/>
    </source>
</evidence>